<sequence length="169" mass="20700">MKLSAAERQRQYRARRDADPVRKAENLRKDRERRDKRKTAGQTNKVADLGEREKRYKRRYWRETQQRCRENRQRLVEMTPPQSPEPDQEPQISRQRQSGRRKIKRENSKLYREIEKLKILLKKKTTAVRKYQKRLQRLTCVSESPRSKTRKQLRRHKVPAEIQKTLFFS</sequence>
<feature type="compositionally biased region" description="Basic and acidic residues" evidence="1">
    <location>
        <begin position="1"/>
        <end position="33"/>
    </location>
</feature>
<dbReference type="Proteomes" id="UP000579812">
    <property type="component" value="Unassembled WGS sequence"/>
</dbReference>
<comment type="caution">
    <text evidence="2">The sequence shown here is derived from an EMBL/GenBank/DDBJ whole genome shotgun (WGS) entry which is preliminary data.</text>
</comment>
<proteinExistence type="predicted"/>
<feature type="region of interest" description="Disordered" evidence="1">
    <location>
        <begin position="1"/>
        <end position="107"/>
    </location>
</feature>
<organism evidence="2 3">
    <name type="scientific">Onychostoma macrolepis</name>
    <dbReference type="NCBI Taxonomy" id="369639"/>
    <lineage>
        <taxon>Eukaryota</taxon>
        <taxon>Metazoa</taxon>
        <taxon>Chordata</taxon>
        <taxon>Craniata</taxon>
        <taxon>Vertebrata</taxon>
        <taxon>Euteleostomi</taxon>
        <taxon>Actinopterygii</taxon>
        <taxon>Neopterygii</taxon>
        <taxon>Teleostei</taxon>
        <taxon>Ostariophysi</taxon>
        <taxon>Cypriniformes</taxon>
        <taxon>Cyprinidae</taxon>
        <taxon>Acrossocheilinae</taxon>
        <taxon>Onychostoma</taxon>
    </lineage>
</organism>
<evidence type="ECO:0000313" key="3">
    <source>
        <dbReference type="Proteomes" id="UP000579812"/>
    </source>
</evidence>
<reference evidence="2 3" key="1">
    <citation type="submission" date="2020-04" db="EMBL/GenBank/DDBJ databases">
        <title>Chromosome-level genome assembly of a cyprinid fish Onychostoma macrolepis by integration of Nanopore Sequencing, Bionano and Hi-C technology.</title>
        <authorList>
            <person name="Wang D."/>
        </authorList>
    </citation>
    <scope>NUCLEOTIDE SEQUENCE [LARGE SCALE GENOMIC DNA]</scope>
    <source>
        <strain evidence="2">SWU-2019</strain>
        <tissue evidence="2">Muscle</tissue>
    </source>
</reference>
<gene>
    <name evidence="2" type="ORF">G5714_002745</name>
</gene>
<feature type="compositionally biased region" description="Basic and acidic residues" evidence="1">
    <location>
        <begin position="61"/>
        <end position="75"/>
    </location>
</feature>
<evidence type="ECO:0000313" key="2">
    <source>
        <dbReference type="EMBL" id="KAF4115256.1"/>
    </source>
</evidence>
<accession>A0A7J6D7J9</accession>
<protein>
    <submittedName>
        <fullName evidence="2">Uncharacterized protein</fullName>
    </submittedName>
</protein>
<name>A0A7J6D7J9_9TELE</name>
<dbReference type="AlphaFoldDB" id="A0A7J6D7J9"/>
<keyword evidence="3" id="KW-1185">Reference proteome</keyword>
<evidence type="ECO:0000256" key="1">
    <source>
        <dbReference type="SAM" id="MobiDB-lite"/>
    </source>
</evidence>
<dbReference type="EMBL" id="JAAMOB010000003">
    <property type="protein sequence ID" value="KAF4115256.1"/>
    <property type="molecule type" value="Genomic_DNA"/>
</dbReference>